<comment type="caution">
    <text evidence="20">The sequence shown here is derived from an EMBL/GenBank/DDBJ whole genome shotgun (WGS) entry which is preliminary data.</text>
</comment>
<comment type="catalytic activity">
    <reaction evidence="14 15">
        <text>tRNA(Phe) + L-phenylalanine + ATP = L-phenylalanyl-tRNA(Phe) + AMP + diphosphate + H(+)</text>
        <dbReference type="Rhea" id="RHEA:19413"/>
        <dbReference type="Rhea" id="RHEA-COMP:9668"/>
        <dbReference type="Rhea" id="RHEA-COMP:9699"/>
        <dbReference type="ChEBI" id="CHEBI:15378"/>
        <dbReference type="ChEBI" id="CHEBI:30616"/>
        <dbReference type="ChEBI" id="CHEBI:33019"/>
        <dbReference type="ChEBI" id="CHEBI:58095"/>
        <dbReference type="ChEBI" id="CHEBI:78442"/>
        <dbReference type="ChEBI" id="CHEBI:78531"/>
        <dbReference type="ChEBI" id="CHEBI:456215"/>
        <dbReference type="EC" id="6.1.1.20"/>
    </reaction>
</comment>
<accession>A0A1V4I5C2</accession>
<evidence type="ECO:0000256" key="14">
    <source>
        <dbReference type="ARBA" id="ARBA00049255"/>
    </source>
</evidence>
<dbReference type="Proteomes" id="UP000190140">
    <property type="component" value="Unassembled WGS sequence"/>
</dbReference>
<evidence type="ECO:0000313" key="20">
    <source>
        <dbReference type="EMBL" id="OPJ55178.1"/>
    </source>
</evidence>
<dbReference type="CDD" id="cd02796">
    <property type="entry name" value="tRNA_bind_bactPheRS"/>
    <property type="match status" value="1"/>
</dbReference>
<dbReference type="SMART" id="SM00874">
    <property type="entry name" value="B5"/>
    <property type="match status" value="1"/>
</dbReference>
<dbReference type="InterPro" id="IPR005147">
    <property type="entry name" value="tRNA_synthase_B5-dom"/>
</dbReference>
<feature type="domain" description="FDX-ACB" evidence="18">
    <location>
        <begin position="698"/>
        <end position="791"/>
    </location>
</feature>
<keyword evidence="9 15" id="KW-0067">ATP-binding</keyword>
<dbReference type="InterPro" id="IPR005121">
    <property type="entry name" value="Fdx_antiC-bd"/>
</dbReference>
<dbReference type="PROSITE" id="PS51483">
    <property type="entry name" value="B5"/>
    <property type="match status" value="1"/>
</dbReference>
<keyword evidence="21" id="KW-1185">Reference proteome</keyword>
<dbReference type="Gene3D" id="3.50.40.10">
    <property type="entry name" value="Phenylalanyl-trna Synthetase, Chain B, domain 3"/>
    <property type="match status" value="1"/>
</dbReference>
<dbReference type="InterPro" id="IPR045060">
    <property type="entry name" value="Phe-tRNA-ligase_IIc_bsu"/>
</dbReference>
<evidence type="ECO:0000256" key="15">
    <source>
        <dbReference type="HAMAP-Rule" id="MF_00283"/>
    </source>
</evidence>
<evidence type="ECO:0000256" key="7">
    <source>
        <dbReference type="ARBA" id="ARBA00022723"/>
    </source>
</evidence>
<dbReference type="SUPFAM" id="SSF54991">
    <property type="entry name" value="Anticodon-binding domain of PheRS"/>
    <property type="match status" value="1"/>
</dbReference>
<dbReference type="Pfam" id="PF03484">
    <property type="entry name" value="B5"/>
    <property type="match status" value="1"/>
</dbReference>
<feature type="domain" description="B5" evidence="19">
    <location>
        <begin position="405"/>
        <end position="480"/>
    </location>
</feature>
<dbReference type="PANTHER" id="PTHR10947:SF0">
    <property type="entry name" value="PHENYLALANINE--TRNA LIGASE BETA SUBUNIT"/>
    <property type="match status" value="1"/>
</dbReference>
<dbReference type="PROSITE" id="PS50886">
    <property type="entry name" value="TRBD"/>
    <property type="match status" value="1"/>
</dbReference>
<dbReference type="GO" id="GO:0016740">
    <property type="term" value="F:transferase activity"/>
    <property type="evidence" value="ECO:0007669"/>
    <property type="project" value="UniProtKB-ARBA"/>
</dbReference>
<dbReference type="Gene3D" id="3.30.70.380">
    <property type="entry name" value="Ferrodoxin-fold anticodon-binding domain"/>
    <property type="match status" value="1"/>
</dbReference>
<dbReference type="InterPro" id="IPR041616">
    <property type="entry name" value="PheRS_beta_core"/>
</dbReference>
<dbReference type="InterPro" id="IPR009061">
    <property type="entry name" value="DNA-bd_dom_put_sf"/>
</dbReference>
<comment type="similarity">
    <text evidence="2 15">Belongs to the phenylalanyl-tRNA synthetase beta subunit family. Type 1 subfamily.</text>
</comment>
<dbReference type="GO" id="GO:0140096">
    <property type="term" value="F:catalytic activity, acting on a protein"/>
    <property type="evidence" value="ECO:0007669"/>
    <property type="project" value="UniProtKB-ARBA"/>
</dbReference>
<keyword evidence="6 15" id="KW-0436">Ligase</keyword>
<dbReference type="EC" id="6.1.1.20" evidence="15"/>
<feature type="binding site" evidence="15">
    <location>
        <position position="468"/>
    </location>
    <ligand>
        <name>Mg(2+)</name>
        <dbReference type="ChEBI" id="CHEBI:18420"/>
        <note>shared with alpha subunit</note>
    </ligand>
</feature>
<feature type="binding site" evidence="15">
    <location>
        <position position="467"/>
    </location>
    <ligand>
        <name>Mg(2+)</name>
        <dbReference type="ChEBI" id="CHEBI:18420"/>
        <note>shared with alpha subunit</note>
    </ligand>
</feature>
<dbReference type="NCBIfam" id="NF045760">
    <property type="entry name" value="YtpR"/>
    <property type="match status" value="1"/>
</dbReference>
<dbReference type="Gene3D" id="3.30.56.10">
    <property type="match status" value="2"/>
</dbReference>
<evidence type="ECO:0000256" key="9">
    <source>
        <dbReference type="ARBA" id="ARBA00022840"/>
    </source>
</evidence>
<dbReference type="GO" id="GO:0004826">
    <property type="term" value="F:phenylalanine-tRNA ligase activity"/>
    <property type="evidence" value="ECO:0007669"/>
    <property type="project" value="UniProtKB-UniRule"/>
</dbReference>
<dbReference type="EMBL" id="MZGW01000007">
    <property type="protein sequence ID" value="OPJ55178.1"/>
    <property type="molecule type" value="Genomic_DNA"/>
</dbReference>
<dbReference type="InterPro" id="IPR036690">
    <property type="entry name" value="Fdx_antiC-bd_sf"/>
</dbReference>
<evidence type="ECO:0000256" key="1">
    <source>
        <dbReference type="ARBA" id="ARBA00004496"/>
    </source>
</evidence>
<dbReference type="PANTHER" id="PTHR10947">
    <property type="entry name" value="PHENYLALANYL-TRNA SYNTHETASE BETA CHAIN AND LEUCINE-RICH REPEAT-CONTAINING PROTEIN 47"/>
    <property type="match status" value="1"/>
</dbReference>
<dbReference type="GO" id="GO:0009328">
    <property type="term" value="C:phenylalanine-tRNA ligase complex"/>
    <property type="evidence" value="ECO:0007669"/>
    <property type="project" value="TreeGrafter"/>
</dbReference>
<dbReference type="OrthoDB" id="9805455at2"/>
<dbReference type="GO" id="GO:0000287">
    <property type="term" value="F:magnesium ion binding"/>
    <property type="evidence" value="ECO:0007669"/>
    <property type="project" value="UniProtKB-UniRule"/>
</dbReference>
<dbReference type="Pfam" id="PF01588">
    <property type="entry name" value="tRNA_bind"/>
    <property type="match status" value="1"/>
</dbReference>
<dbReference type="FunFam" id="2.40.50.140:FF:000045">
    <property type="entry name" value="Phenylalanine--tRNA ligase beta subunit"/>
    <property type="match status" value="1"/>
</dbReference>
<gene>
    <name evidence="15 20" type="primary">pheT</name>
    <name evidence="20" type="ORF">CLOTH_16780</name>
</gene>
<evidence type="ECO:0000313" key="21">
    <source>
        <dbReference type="Proteomes" id="UP000190140"/>
    </source>
</evidence>
<dbReference type="SUPFAM" id="SSF55681">
    <property type="entry name" value="Class II aaRS and biotin synthetases"/>
    <property type="match status" value="1"/>
</dbReference>
<keyword evidence="5 16" id="KW-0820">tRNA-binding</keyword>
<dbReference type="InterPro" id="IPR020825">
    <property type="entry name" value="Phe-tRNA_synthase-like_B3/B4"/>
</dbReference>
<keyword evidence="7 15" id="KW-0479">Metal-binding</keyword>
<evidence type="ECO:0000259" key="18">
    <source>
        <dbReference type="PROSITE" id="PS51447"/>
    </source>
</evidence>
<evidence type="ECO:0000256" key="8">
    <source>
        <dbReference type="ARBA" id="ARBA00022741"/>
    </source>
</evidence>
<dbReference type="InterPro" id="IPR045864">
    <property type="entry name" value="aa-tRNA-synth_II/BPL/LPL"/>
</dbReference>
<evidence type="ECO:0000256" key="3">
    <source>
        <dbReference type="ARBA" id="ARBA00011209"/>
    </source>
</evidence>
<dbReference type="GO" id="GO:0006432">
    <property type="term" value="P:phenylalanyl-tRNA aminoacylation"/>
    <property type="evidence" value="ECO:0007669"/>
    <property type="project" value="UniProtKB-UniRule"/>
</dbReference>
<dbReference type="HAMAP" id="MF_00283">
    <property type="entry name" value="Phe_tRNA_synth_beta1"/>
    <property type="match status" value="1"/>
</dbReference>
<dbReference type="SMART" id="SM00873">
    <property type="entry name" value="B3_4"/>
    <property type="match status" value="1"/>
</dbReference>
<evidence type="ECO:0000256" key="12">
    <source>
        <dbReference type="ARBA" id="ARBA00022917"/>
    </source>
</evidence>
<dbReference type="Pfam" id="PF03147">
    <property type="entry name" value="FDX-ACB"/>
    <property type="match status" value="1"/>
</dbReference>
<evidence type="ECO:0000256" key="2">
    <source>
        <dbReference type="ARBA" id="ARBA00008653"/>
    </source>
</evidence>
<proteinExistence type="inferred from homology"/>
<reference evidence="20 21" key="1">
    <citation type="submission" date="2017-03" db="EMBL/GenBank/DDBJ databases">
        <title>Genome sequence of Clostridium thermoalcaliphilum DSM 7309.</title>
        <authorList>
            <person name="Poehlein A."/>
            <person name="Daniel R."/>
        </authorList>
    </citation>
    <scope>NUCLEOTIDE SEQUENCE [LARGE SCALE GENOMIC DNA]</scope>
    <source>
        <strain evidence="20 21">DSM 7309</strain>
    </source>
</reference>
<dbReference type="InterPro" id="IPR012340">
    <property type="entry name" value="NA-bd_OB-fold"/>
</dbReference>
<dbReference type="GO" id="GO:0000049">
    <property type="term" value="F:tRNA binding"/>
    <property type="evidence" value="ECO:0007669"/>
    <property type="project" value="UniProtKB-UniRule"/>
</dbReference>
<dbReference type="InterPro" id="IPR033714">
    <property type="entry name" value="tRNA_bind_bactPheRS"/>
</dbReference>
<keyword evidence="13 15" id="KW-0030">Aminoacyl-tRNA synthetase</keyword>
<dbReference type="FunFam" id="3.30.70.380:FF:000001">
    <property type="entry name" value="Phenylalanine--tRNA ligase beta subunit"/>
    <property type="match status" value="1"/>
</dbReference>
<dbReference type="SMART" id="SM00896">
    <property type="entry name" value="FDX-ACB"/>
    <property type="match status" value="1"/>
</dbReference>
<dbReference type="PROSITE" id="PS51447">
    <property type="entry name" value="FDX_ACB"/>
    <property type="match status" value="1"/>
</dbReference>
<evidence type="ECO:0000256" key="5">
    <source>
        <dbReference type="ARBA" id="ARBA00022555"/>
    </source>
</evidence>
<dbReference type="Gene3D" id="2.40.50.140">
    <property type="entry name" value="Nucleic acid-binding proteins"/>
    <property type="match status" value="1"/>
</dbReference>
<sequence>MLVPLKWLRDYVDIDIDVKEFADKMTMTGSKVEKIEFFGEEIEKVVVAKILEIKQHPNADKLVVTQVDIGSEVIQIVTGANNIKVGDYIPVALVNAKLPGGIKIKKGKLRGELSQGMMCSCEELGIPNNMVEESKRDGIYILDSSEELGKDIKEVLGINDALIEFEITSNRPDCLSIIGIAREASATLGNKIKYPQISIKESDEDIDFDVQIEDDEICRRYATKIVKDVVIKSSPYWMQRRLIEAGIRPINNIVDITNYVMLEMGQPIHAFDLSKIKGSKIIVKKAEANETFVTLDDVERKLDENMIMIADEEKNLAIAGVMGGLNSEIDENTKEILIESANFNPDNVRYTSKRLGLRTEASSRFEKRVDINLVKTALDRVCQLIEETNSGRVLRGCIDKYKNPVKENKMIIDPCRINKLLGESLEVDEMISILESLEFKCIKAEDKLEIIIPSYRLDISQEADILEEVARMYGYDKISSQPIYGETTMGLRTIGQLFEEKIKDSLVAMGLNEVLTYSFVSPKGLDKINLPETSIKRKLIKILNPLGEETSVMRSTLIPNMMDIMSRNNSHKVPQFAGFEVGNIFIPMQDIIPTEKKSIVAGMYGQYDFFDMKGILEELFNNIGFKEYEIVPEKNHPTFHPGRCANIIHNSNIIGVFGEVHPDVLENYNLNKRAYIAELDFELLLLLSRDNKVYKSLPKYPASSRDIAVVVKDEIFVKEIEDIIKNNSNGIIESFKLFDIYKGNQIEKGYKSVAYSITYRSEDKTLTDEEINTVHENIVKELETKLDAKLRL</sequence>
<dbReference type="NCBIfam" id="TIGR00472">
    <property type="entry name" value="pheT_bact"/>
    <property type="match status" value="1"/>
</dbReference>
<evidence type="ECO:0000256" key="6">
    <source>
        <dbReference type="ARBA" id="ARBA00022598"/>
    </source>
</evidence>
<feature type="domain" description="TRNA-binding" evidence="17">
    <location>
        <begin position="39"/>
        <end position="153"/>
    </location>
</feature>
<evidence type="ECO:0000256" key="16">
    <source>
        <dbReference type="PROSITE-ProRule" id="PRU00209"/>
    </source>
</evidence>
<dbReference type="AlphaFoldDB" id="A0A1V4I5C2"/>
<evidence type="ECO:0000256" key="13">
    <source>
        <dbReference type="ARBA" id="ARBA00023146"/>
    </source>
</evidence>
<feature type="binding site" evidence="15">
    <location>
        <position position="458"/>
    </location>
    <ligand>
        <name>Mg(2+)</name>
        <dbReference type="ChEBI" id="CHEBI:18420"/>
        <note>shared with alpha subunit</note>
    </ligand>
</feature>
<keyword evidence="12 15" id="KW-0648">Protein biosynthesis</keyword>
<dbReference type="SUPFAM" id="SSF56037">
    <property type="entry name" value="PheT/TilS domain"/>
    <property type="match status" value="1"/>
</dbReference>
<dbReference type="RefSeq" id="WP_079413030.1">
    <property type="nucleotide sequence ID" value="NZ_MZGW01000007.1"/>
</dbReference>
<dbReference type="CDD" id="cd00769">
    <property type="entry name" value="PheRS_beta_core"/>
    <property type="match status" value="1"/>
</dbReference>
<organism evidence="20 21">
    <name type="scientific">Alkalithermobacter paradoxus</name>
    <dbReference type="NCBI Taxonomy" id="29349"/>
    <lineage>
        <taxon>Bacteria</taxon>
        <taxon>Bacillati</taxon>
        <taxon>Bacillota</taxon>
        <taxon>Clostridia</taxon>
        <taxon>Peptostreptococcales</taxon>
        <taxon>Tepidibacteraceae</taxon>
        <taxon>Alkalithermobacter</taxon>
    </lineage>
</organism>
<feature type="binding site" evidence="15">
    <location>
        <position position="464"/>
    </location>
    <ligand>
        <name>Mg(2+)</name>
        <dbReference type="ChEBI" id="CHEBI:18420"/>
        <note>shared with alpha subunit</note>
    </ligand>
</feature>
<keyword evidence="8 15" id="KW-0547">Nucleotide-binding</keyword>
<protein>
    <recommendedName>
        <fullName evidence="15">Phenylalanine--tRNA ligase beta subunit</fullName>
        <ecNumber evidence="15">6.1.1.20</ecNumber>
    </recommendedName>
    <alternativeName>
        <fullName evidence="15">Phenylalanyl-tRNA synthetase beta subunit</fullName>
        <shortName evidence="15">PheRS</shortName>
    </alternativeName>
</protein>
<dbReference type="InterPro" id="IPR005146">
    <property type="entry name" value="B3/B4_tRNA-bd"/>
</dbReference>
<dbReference type="STRING" id="29349.CLOTH_16780"/>
<evidence type="ECO:0000259" key="17">
    <source>
        <dbReference type="PROSITE" id="PS50886"/>
    </source>
</evidence>
<dbReference type="InterPro" id="IPR004532">
    <property type="entry name" value="Phe-tRNA-ligase_IIc_bsu_bact"/>
</dbReference>
<dbReference type="FunFam" id="3.50.40.10:FF:000001">
    <property type="entry name" value="Phenylalanine--tRNA ligase beta subunit"/>
    <property type="match status" value="1"/>
</dbReference>
<dbReference type="Pfam" id="PF03483">
    <property type="entry name" value="B3_4"/>
    <property type="match status" value="1"/>
</dbReference>
<comment type="cofactor">
    <cofactor evidence="15">
        <name>Mg(2+)</name>
        <dbReference type="ChEBI" id="CHEBI:18420"/>
    </cofactor>
    <text evidence="15">Binds 2 magnesium ions per tetramer.</text>
</comment>
<keyword evidence="11 16" id="KW-0694">RNA-binding</keyword>
<dbReference type="SUPFAM" id="SSF46955">
    <property type="entry name" value="Putative DNA-binding domain"/>
    <property type="match status" value="1"/>
</dbReference>
<evidence type="ECO:0000256" key="4">
    <source>
        <dbReference type="ARBA" id="ARBA00022490"/>
    </source>
</evidence>
<evidence type="ECO:0000259" key="19">
    <source>
        <dbReference type="PROSITE" id="PS51483"/>
    </source>
</evidence>
<dbReference type="Pfam" id="PF17759">
    <property type="entry name" value="tRNA_synthFbeta"/>
    <property type="match status" value="1"/>
</dbReference>
<dbReference type="GO" id="GO:0005524">
    <property type="term" value="F:ATP binding"/>
    <property type="evidence" value="ECO:0007669"/>
    <property type="project" value="UniProtKB-UniRule"/>
</dbReference>
<keyword evidence="10 15" id="KW-0460">Magnesium</keyword>
<evidence type="ECO:0000256" key="10">
    <source>
        <dbReference type="ARBA" id="ARBA00022842"/>
    </source>
</evidence>
<comment type="subcellular location">
    <subcellularLocation>
        <location evidence="1 15">Cytoplasm</location>
    </subcellularLocation>
</comment>
<name>A0A1V4I5C2_9FIRM</name>
<keyword evidence="4 15" id="KW-0963">Cytoplasm</keyword>
<dbReference type="Gene3D" id="3.30.930.10">
    <property type="entry name" value="Bira Bifunctional Protein, Domain 2"/>
    <property type="match status" value="1"/>
</dbReference>
<evidence type="ECO:0000256" key="11">
    <source>
        <dbReference type="ARBA" id="ARBA00022884"/>
    </source>
</evidence>
<dbReference type="SUPFAM" id="SSF50249">
    <property type="entry name" value="Nucleic acid-binding proteins"/>
    <property type="match status" value="1"/>
</dbReference>
<comment type="subunit">
    <text evidence="3 15">Tetramer of two alpha and two beta subunits.</text>
</comment>
<dbReference type="InterPro" id="IPR002547">
    <property type="entry name" value="tRNA-bd_dom"/>
</dbReference>